<evidence type="ECO:0000313" key="2">
    <source>
        <dbReference type="Proteomes" id="UP000606786"/>
    </source>
</evidence>
<reference evidence="1" key="1">
    <citation type="submission" date="2020-11" db="EMBL/GenBank/DDBJ databases">
        <authorList>
            <person name="Whitehead M."/>
        </authorList>
    </citation>
    <scope>NUCLEOTIDE SEQUENCE</scope>
    <source>
        <strain evidence="1">EGII</strain>
    </source>
</reference>
<gene>
    <name evidence="1" type="ORF">CCAP1982_LOCUS1269</name>
</gene>
<sequence>MPIITTALKSKADESAKSLLSHQRTMNTSSLPDHSTDSCSDSWLPTNLSLWYRGYSAENLPGFSPTTNKLLGSLLCVRLCSQLVTGARFCCCIWDWTGPLSCPRLLQLQPLQQTTTRNLQKHIIVSSE</sequence>
<keyword evidence="2" id="KW-1185">Reference proteome</keyword>
<accession>A0A811U564</accession>
<dbReference type="EMBL" id="CAJHJT010000001">
    <property type="protein sequence ID" value="CAD6992405.1"/>
    <property type="molecule type" value="Genomic_DNA"/>
</dbReference>
<comment type="caution">
    <text evidence="1">The sequence shown here is derived from an EMBL/GenBank/DDBJ whole genome shotgun (WGS) entry which is preliminary data.</text>
</comment>
<dbReference type="AlphaFoldDB" id="A0A811U564"/>
<evidence type="ECO:0000313" key="1">
    <source>
        <dbReference type="EMBL" id="CAD6992405.1"/>
    </source>
</evidence>
<dbReference type="Proteomes" id="UP000606786">
    <property type="component" value="Unassembled WGS sequence"/>
</dbReference>
<organism evidence="1 2">
    <name type="scientific">Ceratitis capitata</name>
    <name type="common">Mediterranean fruit fly</name>
    <name type="synonym">Tephritis capitata</name>
    <dbReference type="NCBI Taxonomy" id="7213"/>
    <lineage>
        <taxon>Eukaryota</taxon>
        <taxon>Metazoa</taxon>
        <taxon>Ecdysozoa</taxon>
        <taxon>Arthropoda</taxon>
        <taxon>Hexapoda</taxon>
        <taxon>Insecta</taxon>
        <taxon>Pterygota</taxon>
        <taxon>Neoptera</taxon>
        <taxon>Endopterygota</taxon>
        <taxon>Diptera</taxon>
        <taxon>Brachycera</taxon>
        <taxon>Muscomorpha</taxon>
        <taxon>Tephritoidea</taxon>
        <taxon>Tephritidae</taxon>
        <taxon>Ceratitis</taxon>
        <taxon>Ceratitis</taxon>
    </lineage>
</organism>
<protein>
    <submittedName>
        <fullName evidence="1">(Mediterranean fruit fly) hypothetical protein</fullName>
    </submittedName>
</protein>
<proteinExistence type="predicted"/>
<name>A0A811U564_CERCA</name>